<dbReference type="Proteomes" id="UP000694380">
    <property type="component" value="Unplaced"/>
</dbReference>
<organism evidence="1 2">
    <name type="scientific">Chrysemys picta bellii</name>
    <name type="common">Western painted turtle</name>
    <name type="synonym">Emys bellii</name>
    <dbReference type="NCBI Taxonomy" id="8478"/>
    <lineage>
        <taxon>Eukaryota</taxon>
        <taxon>Metazoa</taxon>
        <taxon>Chordata</taxon>
        <taxon>Craniata</taxon>
        <taxon>Vertebrata</taxon>
        <taxon>Euteleostomi</taxon>
        <taxon>Archelosauria</taxon>
        <taxon>Testudinata</taxon>
        <taxon>Testudines</taxon>
        <taxon>Cryptodira</taxon>
        <taxon>Durocryptodira</taxon>
        <taxon>Testudinoidea</taxon>
        <taxon>Emydidae</taxon>
        <taxon>Chrysemys</taxon>
    </lineage>
</organism>
<reference evidence="1" key="1">
    <citation type="submission" date="2025-08" db="UniProtKB">
        <authorList>
            <consortium name="Ensembl"/>
        </authorList>
    </citation>
    <scope>IDENTIFICATION</scope>
</reference>
<name>A0A8C3HPW0_CHRPI</name>
<evidence type="ECO:0000313" key="1">
    <source>
        <dbReference type="Ensembl" id="ENSCPBP00000021634.1"/>
    </source>
</evidence>
<protein>
    <submittedName>
        <fullName evidence="1">Uncharacterized protein</fullName>
    </submittedName>
</protein>
<evidence type="ECO:0000313" key="2">
    <source>
        <dbReference type="Proteomes" id="UP000694380"/>
    </source>
</evidence>
<dbReference type="AlphaFoldDB" id="A0A8C3HPW0"/>
<accession>A0A8C3HPW0</accession>
<sequence>YTVTFGYCLFLAWDQEPCSVLLHPFSANHDKFQEGAHHIIYFFPHNRERHWQEENCLLTFPGAGRMRLNCFYAQGCIHRFSAFWLRSSMGE</sequence>
<keyword evidence="2" id="KW-1185">Reference proteome</keyword>
<proteinExistence type="predicted"/>
<dbReference type="Ensembl" id="ENSCPBT00000025477.1">
    <property type="protein sequence ID" value="ENSCPBP00000021634.1"/>
    <property type="gene ID" value="ENSCPBG00000015539.1"/>
</dbReference>
<reference evidence="1" key="2">
    <citation type="submission" date="2025-09" db="UniProtKB">
        <authorList>
            <consortium name="Ensembl"/>
        </authorList>
    </citation>
    <scope>IDENTIFICATION</scope>
</reference>